<dbReference type="AlphaFoldDB" id="A0A6P5KYB9"/>
<feature type="region of interest" description="Disordered" evidence="3">
    <location>
        <begin position="1"/>
        <end position="29"/>
    </location>
</feature>
<dbReference type="PANTHER" id="PTHR14845">
    <property type="entry name" value="COILED-COIL DOMAIN-CONTAINING 166"/>
    <property type="match status" value="1"/>
</dbReference>
<dbReference type="KEGG" id="pcw:110214401"/>
<evidence type="ECO:0000313" key="5">
    <source>
        <dbReference type="Proteomes" id="UP000515140"/>
    </source>
</evidence>
<dbReference type="GeneID" id="110214401"/>
<evidence type="ECO:0000259" key="4">
    <source>
        <dbReference type="Pfam" id="PF14988"/>
    </source>
</evidence>
<dbReference type="InterPro" id="IPR032777">
    <property type="entry name" value="DUF4515"/>
</dbReference>
<name>A0A6P5KYB9_PHACI</name>
<evidence type="ECO:0000313" key="6">
    <source>
        <dbReference type="RefSeq" id="XP_020850968.1"/>
    </source>
</evidence>
<reference evidence="6" key="1">
    <citation type="submission" date="2025-08" db="UniProtKB">
        <authorList>
            <consortium name="RefSeq"/>
        </authorList>
    </citation>
    <scope>IDENTIFICATION</scope>
    <source>
        <tissue evidence="6">Spleen</tissue>
    </source>
</reference>
<evidence type="ECO:0000256" key="1">
    <source>
        <dbReference type="ARBA" id="ARBA00023054"/>
    </source>
</evidence>
<feature type="compositionally biased region" description="Gly residues" evidence="3">
    <location>
        <begin position="8"/>
        <end position="29"/>
    </location>
</feature>
<feature type="coiled-coil region" evidence="2">
    <location>
        <begin position="34"/>
        <end position="82"/>
    </location>
</feature>
<evidence type="ECO:0000256" key="3">
    <source>
        <dbReference type="SAM" id="MobiDB-lite"/>
    </source>
</evidence>
<protein>
    <submittedName>
        <fullName evidence="6">Coiled-coil domain-containing protein 166</fullName>
    </submittedName>
</protein>
<dbReference type="RefSeq" id="XP_020850968.1">
    <property type="nucleotide sequence ID" value="XM_020995309.1"/>
</dbReference>
<dbReference type="CTD" id="100130274"/>
<gene>
    <name evidence="6" type="primary">CCDC166</name>
</gene>
<dbReference type="Pfam" id="PF14988">
    <property type="entry name" value="DUF4515"/>
    <property type="match status" value="1"/>
</dbReference>
<sequence length="404" mass="45084">MASKKKSGGSGRRGTGGTGGTWGTGGTGTDGTEKVVLSDRYQFLQQEFAALTEQLDTYEKYVQSVLWENDFLDQEAAQLREENRQYASYVSSRAQRCANFIITLDAQNRADLAQVHFQQEELTALYQGREGVVRSQLTEMEARSAKMAYQVELLQPFKELQLEQLARIKTLERELLHMRVEHTQLLHRVKGRFLEDKATCEREARQQVQLLVRRAEREATHSLLMHIQSIKAENRRLRQELLELLLRTKLLHDTRQELLDQRRQLRQEHEDTRELAKMHGWLQRGPDGPPLWEPPLHAISSTSFSSLLTPYLLMPTSSSLTTSSPTPPASPTSPALPTPPGSSENTARPKMLSGGPNAPLSASAISNTKSPTPGGPHEVPSPPSLHSRGTSHDESMSVGSKAGP</sequence>
<feature type="compositionally biased region" description="Pro residues" evidence="3">
    <location>
        <begin position="325"/>
        <end position="340"/>
    </location>
</feature>
<evidence type="ECO:0000256" key="2">
    <source>
        <dbReference type="SAM" id="Coils"/>
    </source>
</evidence>
<feature type="region of interest" description="Disordered" evidence="3">
    <location>
        <begin position="317"/>
        <end position="404"/>
    </location>
</feature>
<feature type="coiled-coil region" evidence="2">
    <location>
        <begin position="227"/>
        <end position="275"/>
    </location>
</feature>
<dbReference type="Proteomes" id="UP000515140">
    <property type="component" value="Unplaced"/>
</dbReference>
<dbReference type="PANTHER" id="PTHR14845:SF4">
    <property type="entry name" value="COILED-COIL DOMAIN-CONTAINING PROTEIN 166"/>
    <property type="match status" value="1"/>
</dbReference>
<keyword evidence="5" id="KW-1185">Reference proteome</keyword>
<proteinExistence type="predicted"/>
<accession>A0A6P5KYB9</accession>
<organism evidence="5 6">
    <name type="scientific">Phascolarctos cinereus</name>
    <name type="common">Koala</name>
    <dbReference type="NCBI Taxonomy" id="38626"/>
    <lineage>
        <taxon>Eukaryota</taxon>
        <taxon>Metazoa</taxon>
        <taxon>Chordata</taxon>
        <taxon>Craniata</taxon>
        <taxon>Vertebrata</taxon>
        <taxon>Euteleostomi</taxon>
        <taxon>Mammalia</taxon>
        <taxon>Metatheria</taxon>
        <taxon>Diprotodontia</taxon>
        <taxon>Phascolarctidae</taxon>
        <taxon>Phascolarctos</taxon>
    </lineage>
</organism>
<feature type="domain" description="DUF4515" evidence="4">
    <location>
        <begin position="82"/>
        <end position="270"/>
    </location>
</feature>
<dbReference type="InParanoid" id="A0A6P5KYB9"/>
<keyword evidence="1 2" id="KW-0175">Coiled coil</keyword>